<feature type="signal peptide" evidence="1">
    <location>
        <begin position="1"/>
        <end position="21"/>
    </location>
</feature>
<dbReference type="AlphaFoldDB" id="A0A8H7TEB0"/>
<dbReference type="Gene3D" id="1.20.1280.140">
    <property type="match status" value="1"/>
</dbReference>
<sequence>MRLTQILLPVTFLVSHVVADGASISAAIDNIAAATEKLNETVAEFPDNPILGLTDIGDLLVNSVGVLKTINEGTKVAEVSANLTALEAIGLAGKIQALSSTVTSTLDTTVDAKSKFDKLLIVSPIVLLNLKQQRSATVDFGDAVTAKVPVELQPVAQNLQAPILAAFDEAIDAYNPF</sequence>
<evidence type="ECO:0000313" key="2">
    <source>
        <dbReference type="EMBL" id="KAG4418072.1"/>
    </source>
</evidence>
<keyword evidence="3" id="KW-1185">Reference proteome</keyword>
<gene>
    <name evidence="2" type="ORF">IFR04_008809</name>
</gene>
<dbReference type="InterPro" id="IPR021054">
    <property type="entry name" value="Cell_wall_mannoprotein_1"/>
</dbReference>
<dbReference type="PANTHER" id="PTHR38123">
    <property type="entry name" value="CELL WALL SERINE-THREONINE-RICH GALACTOMANNOPROTEIN MP1 (AFU_ORTHOLOGUE AFUA_4G03240)"/>
    <property type="match status" value="1"/>
</dbReference>
<keyword evidence="1" id="KW-0732">Signal</keyword>
<evidence type="ECO:0008006" key="4">
    <source>
        <dbReference type="Google" id="ProtNLM"/>
    </source>
</evidence>
<dbReference type="EMBL" id="JAFJYH010000138">
    <property type="protein sequence ID" value="KAG4418072.1"/>
    <property type="molecule type" value="Genomic_DNA"/>
</dbReference>
<evidence type="ECO:0000313" key="3">
    <source>
        <dbReference type="Proteomes" id="UP000664132"/>
    </source>
</evidence>
<dbReference type="GO" id="GO:0005576">
    <property type="term" value="C:extracellular region"/>
    <property type="evidence" value="ECO:0007669"/>
    <property type="project" value="TreeGrafter"/>
</dbReference>
<evidence type="ECO:0000256" key="1">
    <source>
        <dbReference type="SAM" id="SignalP"/>
    </source>
</evidence>
<dbReference type="PANTHER" id="PTHR38123:SF6">
    <property type="entry name" value="CELL WALL SERINE-THREONINE-RICH GALACTOMANNOPROTEIN MP1 (AFU_ORTHOLOGUE AFUA_4G03240)"/>
    <property type="match status" value="1"/>
</dbReference>
<dbReference type="Pfam" id="PF12296">
    <property type="entry name" value="HsbA"/>
    <property type="match status" value="1"/>
</dbReference>
<feature type="chain" id="PRO_5034906183" description="Antigenic cell wall galactomannoprotein" evidence="1">
    <location>
        <begin position="22"/>
        <end position="177"/>
    </location>
</feature>
<accession>A0A8H7TEB0</accession>
<protein>
    <recommendedName>
        <fullName evidence="4">Antigenic cell wall galactomannoprotein</fullName>
    </recommendedName>
</protein>
<comment type="caution">
    <text evidence="2">The sequence shown here is derived from an EMBL/GenBank/DDBJ whole genome shotgun (WGS) entry which is preliminary data.</text>
</comment>
<proteinExistence type="predicted"/>
<reference evidence="2" key="1">
    <citation type="submission" date="2021-02" db="EMBL/GenBank/DDBJ databases">
        <title>Genome sequence Cadophora malorum strain M34.</title>
        <authorList>
            <person name="Stefanovic E."/>
            <person name="Vu D."/>
            <person name="Scully C."/>
            <person name="Dijksterhuis J."/>
            <person name="Roader J."/>
            <person name="Houbraken J."/>
        </authorList>
    </citation>
    <scope>NUCLEOTIDE SEQUENCE</scope>
    <source>
        <strain evidence="2">M34</strain>
    </source>
</reference>
<organism evidence="2 3">
    <name type="scientific">Cadophora malorum</name>
    <dbReference type="NCBI Taxonomy" id="108018"/>
    <lineage>
        <taxon>Eukaryota</taxon>
        <taxon>Fungi</taxon>
        <taxon>Dikarya</taxon>
        <taxon>Ascomycota</taxon>
        <taxon>Pezizomycotina</taxon>
        <taxon>Leotiomycetes</taxon>
        <taxon>Helotiales</taxon>
        <taxon>Ploettnerulaceae</taxon>
        <taxon>Cadophora</taxon>
    </lineage>
</organism>
<dbReference type="OrthoDB" id="2422134at2759"/>
<dbReference type="Proteomes" id="UP000664132">
    <property type="component" value="Unassembled WGS sequence"/>
</dbReference>
<name>A0A8H7TEB0_9HELO</name>